<keyword evidence="2" id="KW-0732">Signal</keyword>
<keyword evidence="4" id="KW-1185">Reference proteome</keyword>
<evidence type="ECO:0000313" key="4">
    <source>
        <dbReference type="Proteomes" id="UP000053820"/>
    </source>
</evidence>
<reference evidence="3 4" key="1">
    <citation type="submission" date="2014-04" db="EMBL/GenBank/DDBJ databases">
        <title>Evolutionary Origins and Diversification of the Mycorrhizal Mutualists.</title>
        <authorList>
            <consortium name="DOE Joint Genome Institute"/>
            <consortium name="Mycorrhizal Genomics Consortium"/>
            <person name="Kohler A."/>
            <person name="Kuo A."/>
            <person name="Nagy L.G."/>
            <person name="Floudas D."/>
            <person name="Copeland A."/>
            <person name="Barry K.W."/>
            <person name="Cichocki N."/>
            <person name="Veneault-Fourrey C."/>
            <person name="LaButti K."/>
            <person name="Lindquist E.A."/>
            <person name="Lipzen A."/>
            <person name="Lundell T."/>
            <person name="Morin E."/>
            <person name="Murat C."/>
            <person name="Riley R."/>
            <person name="Ohm R."/>
            <person name="Sun H."/>
            <person name="Tunlid A."/>
            <person name="Henrissat B."/>
            <person name="Grigoriev I.V."/>
            <person name="Hibbett D.S."/>
            <person name="Martin F."/>
        </authorList>
    </citation>
    <scope>NUCLEOTIDE SEQUENCE [LARGE SCALE GENOMIC DNA]</scope>
    <source>
        <strain evidence="3 4">MD-312</strain>
    </source>
</reference>
<feature type="compositionally biased region" description="Low complexity" evidence="1">
    <location>
        <begin position="179"/>
        <end position="191"/>
    </location>
</feature>
<proteinExistence type="predicted"/>
<dbReference type="OrthoDB" id="10543874at2759"/>
<dbReference type="HOGENOM" id="CLU_1332081_0_0_1"/>
<dbReference type="AlphaFoldDB" id="A0A0C9VBJ1"/>
<evidence type="ECO:0000256" key="2">
    <source>
        <dbReference type="SAM" id="SignalP"/>
    </source>
</evidence>
<dbReference type="EMBL" id="KN839852">
    <property type="protein sequence ID" value="KIJ63034.1"/>
    <property type="molecule type" value="Genomic_DNA"/>
</dbReference>
<accession>A0A0C9VBJ1</accession>
<gene>
    <name evidence="3" type="ORF">HYDPIDRAFT_113555</name>
</gene>
<feature type="region of interest" description="Disordered" evidence="1">
    <location>
        <begin position="167"/>
        <end position="206"/>
    </location>
</feature>
<name>A0A0C9VBJ1_9AGAM</name>
<evidence type="ECO:0000256" key="1">
    <source>
        <dbReference type="SAM" id="MobiDB-lite"/>
    </source>
</evidence>
<evidence type="ECO:0008006" key="5">
    <source>
        <dbReference type="Google" id="ProtNLM"/>
    </source>
</evidence>
<organism evidence="3 4">
    <name type="scientific">Hydnomerulius pinastri MD-312</name>
    <dbReference type="NCBI Taxonomy" id="994086"/>
    <lineage>
        <taxon>Eukaryota</taxon>
        <taxon>Fungi</taxon>
        <taxon>Dikarya</taxon>
        <taxon>Basidiomycota</taxon>
        <taxon>Agaricomycotina</taxon>
        <taxon>Agaricomycetes</taxon>
        <taxon>Agaricomycetidae</taxon>
        <taxon>Boletales</taxon>
        <taxon>Boletales incertae sedis</taxon>
        <taxon>Leucogyrophana</taxon>
    </lineage>
</organism>
<dbReference type="Proteomes" id="UP000053820">
    <property type="component" value="Unassembled WGS sequence"/>
</dbReference>
<sequence>MKFSFSPLVLLAVLFSSAIAAPFETDPAQALSKRLLNFDFTALSLTGISINLRDLEAAEGYSTNPSLDKRLLDFSFTLLSLTGVSINLRDTDAVDAALLKRSEEYNLVVTSLNPSTSGLTTRSTDAYAGHHVTVSMTDAMVQGLQQMGVPQDQFPEYISKTVQVTDPDTGKSYQLVPESSSGSSASTTTGSPEDDIVLTLDYQPSN</sequence>
<feature type="signal peptide" evidence="2">
    <location>
        <begin position="1"/>
        <end position="20"/>
    </location>
</feature>
<protein>
    <recommendedName>
        <fullName evidence="5">Dolichyl-diphosphooligosaccharide--protein glycosyltransferase subunit 2</fullName>
    </recommendedName>
</protein>
<feature type="chain" id="PRO_5002205332" description="Dolichyl-diphosphooligosaccharide--protein glycosyltransferase subunit 2" evidence="2">
    <location>
        <begin position="21"/>
        <end position="206"/>
    </location>
</feature>
<evidence type="ECO:0000313" key="3">
    <source>
        <dbReference type="EMBL" id="KIJ63034.1"/>
    </source>
</evidence>